<name>B4IPB2_DROSE</name>
<dbReference type="AlphaFoldDB" id="B4IPB2"/>
<reference evidence="1 2" key="1">
    <citation type="journal article" date="2007" name="Nature">
        <title>Evolution of genes and genomes on the Drosophila phylogeny.</title>
        <authorList>
            <consortium name="Drosophila 12 Genomes Consortium"/>
            <person name="Clark A.G."/>
            <person name="Eisen M.B."/>
            <person name="Smith D.R."/>
            <person name="Bergman C.M."/>
            <person name="Oliver B."/>
            <person name="Markow T.A."/>
            <person name="Kaufman T.C."/>
            <person name="Kellis M."/>
            <person name="Gelbart W."/>
            <person name="Iyer V.N."/>
            <person name="Pollard D.A."/>
            <person name="Sackton T.B."/>
            <person name="Larracuente A.M."/>
            <person name="Singh N.D."/>
            <person name="Abad J.P."/>
            <person name="Abt D.N."/>
            <person name="Adryan B."/>
            <person name="Aguade M."/>
            <person name="Akashi H."/>
            <person name="Anderson W.W."/>
            <person name="Aquadro C.F."/>
            <person name="Ardell D.H."/>
            <person name="Arguello R."/>
            <person name="Artieri C.G."/>
            <person name="Barbash D.A."/>
            <person name="Barker D."/>
            <person name="Barsanti P."/>
            <person name="Batterham P."/>
            <person name="Batzoglou S."/>
            <person name="Begun D."/>
            <person name="Bhutkar A."/>
            <person name="Blanco E."/>
            <person name="Bosak S.A."/>
            <person name="Bradley R.K."/>
            <person name="Brand A.D."/>
            <person name="Brent M.R."/>
            <person name="Brooks A.N."/>
            <person name="Brown R.H."/>
            <person name="Butlin R.K."/>
            <person name="Caggese C."/>
            <person name="Calvi B.R."/>
            <person name="Bernardo de Carvalho A."/>
            <person name="Caspi A."/>
            <person name="Castrezana S."/>
            <person name="Celniker S.E."/>
            <person name="Chang J.L."/>
            <person name="Chapple C."/>
            <person name="Chatterji S."/>
            <person name="Chinwalla A."/>
            <person name="Civetta A."/>
            <person name="Clifton S.W."/>
            <person name="Comeron J.M."/>
            <person name="Costello J.C."/>
            <person name="Coyne J.A."/>
            <person name="Daub J."/>
            <person name="David R.G."/>
            <person name="Delcher A.L."/>
            <person name="Delehaunty K."/>
            <person name="Do C.B."/>
            <person name="Ebling H."/>
            <person name="Edwards K."/>
            <person name="Eickbush T."/>
            <person name="Evans J.D."/>
            <person name="Filipski A."/>
            <person name="Findeiss S."/>
            <person name="Freyhult E."/>
            <person name="Fulton L."/>
            <person name="Fulton R."/>
            <person name="Garcia A.C."/>
            <person name="Gardiner A."/>
            <person name="Garfield D.A."/>
            <person name="Garvin B.E."/>
            <person name="Gibson G."/>
            <person name="Gilbert D."/>
            <person name="Gnerre S."/>
            <person name="Godfrey J."/>
            <person name="Good R."/>
            <person name="Gotea V."/>
            <person name="Gravely B."/>
            <person name="Greenberg A.J."/>
            <person name="Griffiths-Jones S."/>
            <person name="Gross S."/>
            <person name="Guigo R."/>
            <person name="Gustafson E.A."/>
            <person name="Haerty W."/>
            <person name="Hahn M.W."/>
            <person name="Halligan D.L."/>
            <person name="Halpern A.L."/>
            <person name="Halter G.M."/>
            <person name="Han M.V."/>
            <person name="Heger A."/>
            <person name="Hillier L."/>
            <person name="Hinrichs A.S."/>
            <person name="Holmes I."/>
            <person name="Hoskins R.A."/>
            <person name="Hubisz M.J."/>
            <person name="Hultmark D."/>
            <person name="Huntley M.A."/>
            <person name="Jaffe D.B."/>
            <person name="Jagadeeshan S."/>
            <person name="Jeck W.R."/>
            <person name="Johnson J."/>
            <person name="Jones C.D."/>
            <person name="Jordan W.C."/>
            <person name="Karpen G.H."/>
            <person name="Kataoka E."/>
            <person name="Keightley P.D."/>
            <person name="Kheradpour P."/>
            <person name="Kirkness E.F."/>
            <person name="Koerich L.B."/>
            <person name="Kristiansen K."/>
            <person name="Kudrna D."/>
            <person name="Kulathinal R.J."/>
            <person name="Kumar S."/>
            <person name="Kwok R."/>
            <person name="Lander E."/>
            <person name="Langley C.H."/>
            <person name="Lapoint R."/>
            <person name="Lazzaro B.P."/>
            <person name="Lee S.J."/>
            <person name="Levesque L."/>
            <person name="Li R."/>
            <person name="Lin C.F."/>
            <person name="Lin M.F."/>
            <person name="Lindblad-Toh K."/>
            <person name="Llopart A."/>
            <person name="Long M."/>
            <person name="Low L."/>
            <person name="Lozovsky E."/>
            <person name="Lu J."/>
            <person name="Luo M."/>
            <person name="Machado C.A."/>
            <person name="Makalowski W."/>
            <person name="Marzo M."/>
            <person name="Matsuda M."/>
            <person name="Matzkin L."/>
            <person name="McAllister B."/>
            <person name="McBride C.S."/>
            <person name="McKernan B."/>
            <person name="McKernan K."/>
            <person name="Mendez-Lago M."/>
            <person name="Minx P."/>
            <person name="Mollenhauer M.U."/>
            <person name="Montooth K."/>
            <person name="Mount S.M."/>
            <person name="Mu X."/>
            <person name="Myers E."/>
            <person name="Negre B."/>
            <person name="Newfeld S."/>
            <person name="Nielsen R."/>
            <person name="Noor M.A."/>
            <person name="O'Grady P."/>
            <person name="Pachter L."/>
            <person name="Papaceit M."/>
            <person name="Parisi M.J."/>
            <person name="Parisi M."/>
            <person name="Parts L."/>
            <person name="Pedersen J.S."/>
            <person name="Pesole G."/>
            <person name="Phillippy A.M."/>
            <person name="Ponting C.P."/>
            <person name="Pop M."/>
            <person name="Porcelli D."/>
            <person name="Powell J.R."/>
            <person name="Prohaska S."/>
            <person name="Pruitt K."/>
            <person name="Puig M."/>
            <person name="Quesneville H."/>
            <person name="Ram K.R."/>
            <person name="Rand D."/>
            <person name="Rasmussen M.D."/>
            <person name="Reed L.K."/>
            <person name="Reenan R."/>
            <person name="Reily A."/>
            <person name="Remington K.A."/>
            <person name="Rieger T.T."/>
            <person name="Ritchie M.G."/>
            <person name="Robin C."/>
            <person name="Rogers Y.H."/>
            <person name="Rohde C."/>
            <person name="Rozas J."/>
            <person name="Rubenfield M.J."/>
            <person name="Ruiz A."/>
            <person name="Russo S."/>
            <person name="Salzberg S.L."/>
            <person name="Sanchez-Gracia A."/>
            <person name="Saranga D.J."/>
            <person name="Sato H."/>
            <person name="Schaeffer S.W."/>
            <person name="Schatz M.C."/>
            <person name="Schlenke T."/>
            <person name="Schwartz R."/>
            <person name="Segarra C."/>
            <person name="Singh R.S."/>
            <person name="Sirot L."/>
            <person name="Sirota M."/>
            <person name="Sisneros N.B."/>
            <person name="Smith C.D."/>
            <person name="Smith T.F."/>
            <person name="Spieth J."/>
            <person name="Stage D.E."/>
            <person name="Stark A."/>
            <person name="Stephan W."/>
            <person name="Strausberg R.L."/>
            <person name="Strempel S."/>
            <person name="Sturgill D."/>
            <person name="Sutton G."/>
            <person name="Sutton G.G."/>
            <person name="Tao W."/>
            <person name="Teichmann S."/>
            <person name="Tobari Y.N."/>
            <person name="Tomimura Y."/>
            <person name="Tsolas J.M."/>
            <person name="Valente V.L."/>
            <person name="Venter E."/>
            <person name="Venter J.C."/>
            <person name="Vicario S."/>
            <person name="Vieira F.G."/>
            <person name="Vilella A.J."/>
            <person name="Villasante A."/>
            <person name="Walenz B."/>
            <person name="Wang J."/>
            <person name="Wasserman M."/>
            <person name="Watts T."/>
            <person name="Wilson D."/>
            <person name="Wilson R.K."/>
            <person name="Wing R.A."/>
            <person name="Wolfner M.F."/>
            <person name="Wong A."/>
            <person name="Wong G.K."/>
            <person name="Wu C.I."/>
            <person name="Wu G."/>
            <person name="Yamamoto D."/>
            <person name="Yang H.P."/>
            <person name="Yang S.P."/>
            <person name="Yorke J.A."/>
            <person name="Yoshida K."/>
            <person name="Zdobnov E."/>
            <person name="Zhang P."/>
            <person name="Zhang Y."/>
            <person name="Zimin A.V."/>
            <person name="Baldwin J."/>
            <person name="Abdouelleil A."/>
            <person name="Abdulkadir J."/>
            <person name="Abebe A."/>
            <person name="Abera B."/>
            <person name="Abreu J."/>
            <person name="Acer S.C."/>
            <person name="Aftuck L."/>
            <person name="Alexander A."/>
            <person name="An P."/>
            <person name="Anderson E."/>
            <person name="Anderson S."/>
            <person name="Arachi H."/>
            <person name="Azer M."/>
            <person name="Bachantsang P."/>
            <person name="Barry A."/>
            <person name="Bayul T."/>
            <person name="Berlin A."/>
            <person name="Bessette D."/>
            <person name="Bloom T."/>
            <person name="Blye J."/>
            <person name="Boguslavskiy L."/>
            <person name="Bonnet C."/>
            <person name="Boukhgalter B."/>
            <person name="Bourzgui I."/>
            <person name="Brown A."/>
            <person name="Cahill P."/>
            <person name="Channer S."/>
            <person name="Cheshatsang Y."/>
            <person name="Chuda L."/>
            <person name="Citroen M."/>
            <person name="Collymore A."/>
            <person name="Cooke P."/>
            <person name="Costello M."/>
            <person name="D'Aco K."/>
            <person name="Daza R."/>
            <person name="De Haan G."/>
            <person name="DeGray S."/>
            <person name="DeMaso C."/>
            <person name="Dhargay N."/>
            <person name="Dooley K."/>
            <person name="Dooley E."/>
            <person name="Doricent M."/>
            <person name="Dorje P."/>
            <person name="Dorjee K."/>
            <person name="Dupes A."/>
            <person name="Elong R."/>
            <person name="Falk J."/>
            <person name="Farina A."/>
            <person name="Faro S."/>
            <person name="Ferguson D."/>
            <person name="Fisher S."/>
            <person name="Foley C.D."/>
            <person name="Franke A."/>
            <person name="Friedrich D."/>
            <person name="Gadbois L."/>
            <person name="Gearin G."/>
            <person name="Gearin C.R."/>
            <person name="Giannoukos G."/>
            <person name="Goode T."/>
            <person name="Graham J."/>
            <person name="Grandbois E."/>
            <person name="Grewal S."/>
            <person name="Gyaltsen K."/>
            <person name="Hafez N."/>
            <person name="Hagos B."/>
            <person name="Hall J."/>
            <person name="Henson C."/>
            <person name="Hollinger A."/>
            <person name="Honan T."/>
            <person name="Huard M.D."/>
            <person name="Hughes L."/>
            <person name="Hurhula B."/>
            <person name="Husby M.E."/>
            <person name="Kamat A."/>
            <person name="Kanga B."/>
            <person name="Kashin S."/>
            <person name="Khazanovich D."/>
            <person name="Kisner P."/>
            <person name="Lance K."/>
            <person name="Lara M."/>
            <person name="Lee W."/>
            <person name="Lennon N."/>
            <person name="Letendre F."/>
            <person name="LeVine R."/>
            <person name="Lipovsky A."/>
            <person name="Liu X."/>
            <person name="Liu J."/>
            <person name="Liu S."/>
            <person name="Lokyitsang T."/>
            <person name="Lokyitsang Y."/>
            <person name="Lubonja R."/>
            <person name="Lui A."/>
            <person name="MacDonald P."/>
            <person name="Magnisalis V."/>
            <person name="Maru K."/>
            <person name="Matthews C."/>
            <person name="McCusker W."/>
            <person name="McDonough S."/>
            <person name="Mehta T."/>
            <person name="Meldrim J."/>
            <person name="Meneus L."/>
            <person name="Mihai O."/>
            <person name="Mihalev A."/>
            <person name="Mihova T."/>
            <person name="Mittelman R."/>
            <person name="Mlenga V."/>
            <person name="Montmayeur A."/>
            <person name="Mulrain L."/>
            <person name="Navidi A."/>
            <person name="Naylor J."/>
            <person name="Negash T."/>
            <person name="Nguyen T."/>
            <person name="Nguyen N."/>
            <person name="Nicol R."/>
            <person name="Norbu C."/>
            <person name="Norbu N."/>
            <person name="Novod N."/>
            <person name="O'Neill B."/>
            <person name="Osman S."/>
            <person name="Markiewicz E."/>
            <person name="Oyono O.L."/>
            <person name="Patti C."/>
            <person name="Phunkhang P."/>
            <person name="Pierre F."/>
            <person name="Priest M."/>
            <person name="Raghuraman S."/>
            <person name="Rege F."/>
            <person name="Reyes R."/>
            <person name="Rise C."/>
            <person name="Rogov P."/>
            <person name="Ross K."/>
            <person name="Ryan E."/>
            <person name="Settipalli S."/>
            <person name="Shea T."/>
            <person name="Sherpa N."/>
            <person name="Shi L."/>
            <person name="Shih D."/>
            <person name="Sparrow T."/>
            <person name="Spaulding J."/>
            <person name="Stalker J."/>
            <person name="Stange-Thomann N."/>
            <person name="Stavropoulos S."/>
            <person name="Stone C."/>
            <person name="Strader C."/>
            <person name="Tesfaye S."/>
            <person name="Thomson T."/>
            <person name="Thoulutsang Y."/>
            <person name="Thoulutsang D."/>
            <person name="Topham K."/>
            <person name="Topping I."/>
            <person name="Tsamla T."/>
            <person name="Vassiliev H."/>
            <person name="Vo A."/>
            <person name="Wangchuk T."/>
            <person name="Wangdi T."/>
            <person name="Weiand M."/>
            <person name="Wilkinson J."/>
            <person name="Wilson A."/>
            <person name="Yadav S."/>
            <person name="Young G."/>
            <person name="Yu Q."/>
            <person name="Zembek L."/>
            <person name="Zhong D."/>
            <person name="Zimmer A."/>
            <person name="Zwirko Z."/>
            <person name="Jaffe D.B."/>
            <person name="Alvarez P."/>
            <person name="Brockman W."/>
            <person name="Butler J."/>
            <person name="Chin C."/>
            <person name="Gnerre S."/>
            <person name="Grabherr M."/>
            <person name="Kleber M."/>
            <person name="Mauceli E."/>
            <person name="MacCallum I."/>
        </authorList>
    </citation>
    <scope>NUCLEOTIDE SEQUENCE [LARGE SCALE GENOMIC DNA]</scope>
    <source>
        <strain evidence="2">Rob3c / Tucson 14021-0248.25</strain>
    </source>
</reference>
<protein>
    <submittedName>
        <fullName evidence="1">GM22653</fullName>
    </submittedName>
</protein>
<organism evidence="2">
    <name type="scientific">Drosophila sechellia</name>
    <name type="common">Fruit fly</name>
    <dbReference type="NCBI Taxonomy" id="7238"/>
    <lineage>
        <taxon>Eukaryota</taxon>
        <taxon>Metazoa</taxon>
        <taxon>Ecdysozoa</taxon>
        <taxon>Arthropoda</taxon>
        <taxon>Hexapoda</taxon>
        <taxon>Insecta</taxon>
        <taxon>Pterygota</taxon>
        <taxon>Neoptera</taxon>
        <taxon>Endopterygota</taxon>
        <taxon>Diptera</taxon>
        <taxon>Brachycera</taxon>
        <taxon>Muscomorpha</taxon>
        <taxon>Ephydroidea</taxon>
        <taxon>Drosophilidae</taxon>
        <taxon>Drosophila</taxon>
        <taxon>Sophophora</taxon>
    </lineage>
</organism>
<gene>
    <name evidence="1" type="primary">Dsec\GM22653</name>
    <name evidence="1" type="ORF">Dsec_GM22653</name>
</gene>
<evidence type="ECO:0000313" key="2">
    <source>
        <dbReference type="Proteomes" id="UP000001292"/>
    </source>
</evidence>
<dbReference type="Proteomes" id="UP000001292">
    <property type="component" value="Unassembled WGS sequence"/>
</dbReference>
<sequence length="146" mass="15872">MTSQCLIHATISGVPSLTFDAVQHCWPLLLALRSETIVRPSAVPCNCNYAKTGCICVCGCASAGHENYAKQWRLNAQRPGQKKQTPLALNLALNLNLKPKWELFENSRSLEEEDALHIAYATAGKGEVPDLSGACSWQLLAAAHKL</sequence>
<accession>B4IPB2</accession>
<dbReference type="HOGENOM" id="CLU_1779407_0_0_1"/>
<dbReference type="EMBL" id="CH679464">
    <property type="protein sequence ID" value="EDW52775.1"/>
    <property type="molecule type" value="Genomic_DNA"/>
</dbReference>
<proteinExistence type="predicted"/>
<evidence type="ECO:0000313" key="1">
    <source>
        <dbReference type="EMBL" id="EDW52775.1"/>
    </source>
</evidence>
<keyword evidence="2" id="KW-1185">Reference proteome</keyword>